<proteinExistence type="predicted"/>
<dbReference type="KEGG" id="mpw:MPR_1353"/>
<accession>A0AAJ4W448</accession>
<evidence type="ECO:0008006" key="3">
    <source>
        <dbReference type="Google" id="ProtNLM"/>
    </source>
</evidence>
<dbReference type="EMBL" id="FOFY01000007">
    <property type="protein sequence ID" value="SEQ93446.1"/>
    <property type="molecule type" value="Genomic_DNA"/>
</dbReference>
<protein>
    <recommendedName>
        <fullName evidence="3">Restriction endonuclease</fullName>
    </recommendedName>
</protein>
<gene>
    <name evidence="1" type="ORF">SAMN04488089_107155</name>
</gene>
<keyword evidence="2" id="KW-1185">Reference proteome</keyword>
<name>A0AAJ4W448_MYRPR</name>
<dbReference type="RefSeq" id="WP_041890575.1">
    <property type="nucleotide sequence ID" value="NZ_CP010817.1"/>
</dbReference>
<organism evidence="1 2">
    <name type="scientific">Myroides profundi</name>
    <dbReference type="NCBI Taxonomy" id="480520"/>
    <lineage>
        <taxon>Bacteria</taxon>
        <taxon>Pseudomonadati</taxon>
        <taxon>Bacteroidota</taxon>
        <taxon>Flavobacteriia</taxon>
        <taxon>Flavobacteriales</taxon>
        <taxon>Flavobacteriaceae</taxon>
        <taxon>Myroides</taxon>
    </lineage>
</organism>
<evidence type="ECO:0000313" key="2">
    <source>
        <dbReference type="Proteomes" id="UP000183496"/>
    </source>
</evidence>
<sequence length="244" mass="28853">MIHALDRKKTNLQSNYCEDTQVASTIGILKNLPAELFWQILRKSCKENFALPSSSGEILNIEFWPGGWKYINRVEPDVYIEFEKFDLIIEAKVSDKSGQLMGQEQWRKEVIAYLLNKDLQNIDRPLHFIALGGNEQMNSEFMTITQNDLIEVNDRTEKDFKFDVQVFKSNWFTLLNVISDIHKQFSQQEYFQVNKMTVLRIIEDAIIGFNLHDMYAMDWFDSFTYEANFNEKTINNILNWKYEN</sequence>
<dbReference type="Proteomes" id="UP000183496">
    <property type="component" value="Unassembled WGS sequence"/>
</dbReference>
<evidence type="ECO:0000313" key="1">
    <source>
        <dbReference type="EMBL" id="SEQ93446.1"/>
    </source>
</evidence>
<comment type="caution">
    <text evidence="1">The sequence shown here is derived from an EMBL/GenBank/DDBJ whole genome shotgun (WGS) entry which is preliminary data.</text>
</comment>
<reference evidence="1 2" key="1">
    <citation type="submission" date="2016-10" db="EMBL/GenBank/DDBJ databases">
        <authorList>
            <person name="Varghese N."/>
            <person name="Submissions S."/>
        </authorList>
    </citation>
    <scope>NUCLEOTIDE SEQUENCE [LARGE SCALE GENOMIC DNA]</scope>
    <source>
        <strain evidence="2">DSM 19823 / KCTC 23066 / CCTCC M 208030 / D25</strain>
    </source>
</reference>
<dbReference type="AlphaFoldDB" id="A0AAJ4W448"/>